<feature type="transmembrane region" description="Helical" evidence="19">
    <location>
        <begin position="95"/>
        <end position="117"/>
    </location>
</feature>
<evidence type="ECO:0000256" key="4">
    <source>
        <dbReference type="ARBA" id="ARBA00010561"/>
    </source>
</evidence>
<evidence type="ECO:0000256" key="7">
    <source>
        <dbReference type="ARBA" id="ARBA00022475"/>
    </source>
</evidence>
<comment type="cofactor">
    <cofactor evidence="1 19">
        <name>Mg(2+)</name>
        <dbReference type="ChEBI" id="CHEBI:18420"/>
    </cofactor>
</comment>
<evidence type="ECO:0000256" key="9">
    <source>
        <dbReference type="ARBA" id="ARBA00022679"/>
    </source>
</evidence>
<dbReference type="InterPro" id="IPR003805">
    <property type="entry name" value="CobS"/>
</dbReference>
<evidence type="ECO:0000256" key="15">
    <source>
        <dbReference type="ARBA" id="ARBA00032605"/>
    </source>
</evidence>
<organism evidence="20">
    <name type="scientific">Geoglobus ahangari</name>
    <dbReference type="NCBI Taxonomy" id="113653"/>
    <lineage>
        <taxon>Archaea</taxon>
        <taxon>Methanobacteriati</taxon>
        <taxon>Methanobacteriota</taxon>
        <taxon>Archaeoglobi</taxon>
        <taxon>Archaeoglobales</taxon>
        <taxon>Archaeoglobaceae</taxon>
        <taxon>Geoglobus</taxon>
    </lineage>
</organism>
<dbReference type="AlphaFoldDB" id="A0A7C3UGD9"/>
<comment type="function">
    <text evidence="14 19">Joins adenosylcobinamide-GDP and alpha-ribazole to generate adenosylcobalamin (Ado-cobalamin). Also synthesizes adenosylcobalamin 5'-phosphate from adenosylcobinamide-GDP and alpha-ribazole 5'-phosphate.</text>
</comment>
<evidence type="ECO:0000256" key="16">
    <source>
        <dbReference type="ARBA" id="ARBA00032853"/>
    </source>
</evidence>
<evidence type="ECO:0000256" key="2">
    <source>
        <dbReference type="ARBA" id="ARBA00004651"/>
    </source>
</evidence>
<dbReference type="UniPathway" id="UPA00148">
    <property type="reaction ID" value="UER00238"/>
</dbReference>
<comment type="catalytic activity">
    <reaction evidence="18 19">
        <text>alpha-ribazole 5'-phosphate + adenosylcob(III)inamide-GDP = adenosylcob(III)alamin 5'-phosphate + GMP + H(+)</text>
        <dbReference type="Rhea" id="RHEA:23560"/>
        <dbReference type="ChEBI" id="CHEBI:15378"/>
        <dbReference type="ChEBI" id="CHEBI:57918"/>
        <dbReference type="ChEBI" id="CHEBI:58115"/>
        <dbReference type="ChEBI" id="CHEBI:60487"/>
        <dbReference type="ChEBI" id="CHEBI:60493"/>
        <dbReference type="EC" id="2.7.8.26"/>
    </reaction>
</comment>
<protein>
    <recommendedName>
        <fullName evidence="6 19">Adenosylcobinamide-GDP ribazoletransferase</fullName>
        <ecNumber evidence="5 19">2.7.8.26</ecNumber>
    </recommendedName>
    <alternativeName>
        <fullName evidence="16 19">Cobalamin synthase</fullName>
    </alternativeName>
    <alternativeName>
        <fullName evidence="15 19">Cobalamin-5'-phosphate synthase</fullName>
    </alternativeName>
</protein>
<evidence type="ECO:0000313" key="20">
    <source>
        <dbReference type="EMBL" id="HGE65568.1"/>
    </source>
</evidence>
<comment type="pathway">
    <text evidence="3 19">Cofactor biosynthesis; adenosylcobalamin biosynthesis; adenosylcobalamin from cob(II)yrinate a,c-diamide: step 7/7.</text>
</comment>
<keyword evidence="11 19" id="KW-0460">Magnesium</keyword>
<keyword evidence="10 19" id="KW-0812">Transmembrane</keyword>
<feature type="transmembrane region" description="Helical" evidence="19">
    <location>
        <begin position="34"/>
        <end position="63"/>
    </location>
</feature>
<comment type="catalytic activity">
    <reaction evidence="17 19">
        <text>alpha-ribazole + adenosylcob(III)inamide-GDP = adenosylcob(III)alamin + GMP + H(+)</text>
        <dbReference type="Rhea" id="RHEA:16049"/>
        <dbReference type="ChEBI" id="CHEBI:10329"/>
        <dbReference type="ChEBI" id="CHEBI:15378"/>
        <dbReference type="ChEBI" id="CHEBI:18408"/>
        <dbReference type="ChEBI" id="CHEBI:58115"/>
        <dbReference type="ChEBI" id="CHEBI:60487"/>
        <dbReference type="EC" id="2.7.8.26"/>
    </reaction>
</comment>
<dbReference type="EMBL" id="DTPI01000004">
    <property type="protein sequence ID" value="HGE65568.1"/>
    <property type="molecule type" value="Genomic_DNA"/>
</dbReference>
<keyword evidence="12 19" id="KW-1133">Transmembrane helix</keyword>
<keyword evidence="13 19" id="KW-0472">Membrane</keyword>
<keyword evidence="9 19" id="KW-0808">Transferase</keyword>
<name>A0A7C3UGD9_9EURY</name>
<dbReference type="EC" id="2.7.8.26" evidence="5 19"/>
<sequence>MPLKASLSFFSTIKTGGDFEDLRNNLWIMPLTGFIIGLMIALLSYPFFYFGIGFLIVVIYVAVEGINHIDGLADFFDSFFAPENKKIKALKDLQIGSGGLIAVTIYIIALSNFFQIIDNPIPAIILSQTLAKQGMLQLMLSSKPLWDGLAAEFMKGIKRRDYISYAFSISIALLLSLKYPEALLSLVVYFVLVYVFRYYVIRKYGGINGDMLGALNCLIFAGVLGVWCLQ</sequence>
<feature type="transmembrane region" description="Helical" evidence="19">
    <location>
        <begin position="183"/>
        <end position="200"/>
    </location>
</feature>
<evidence type="ECO:0000256" key="6">
    <source>
        <dbReference type="ARBA" id="ARBA00015850"/>
    </source>
</evidence>
<dbReference type="PANTHER" id="PTHR34148:SF1">
    <property type="entry name" value="ADENOSYLCOBINAMIDE-GDP RIBAZOLETRANSFERASE"/>
    <property type="match status" value="1"/>
</dbReference>
<keyword evidence="8 19" id="KW-0169">Cobalamin biosynthesis</keyword>
<comment type="similarity">
    <text evidence="4 19">Belongs to the CobS family.</text>
</comment>
<dbReference type="Pfam" id="PF02654">
    <property type="entry name" value="CobS"/>
    <property type="match status" value="1"/>
</dbReference>
<feature type="transmembrane region" description="Helical" evidence="19">
    <location>
        <begin position="162"/>
        <end position="177"/>
    </location>
</feature>
<keyword evidence="7 19" id="KW-1003">Cell membrane</keyword>
<comment type="subcellular location">
    <subcellularLocation>
        <location evidence="2 19">Cell membrane</location>
        <topology evidence="2 19">Multi-pass membrane protein</topology>
    </subcellularLocation>
</comment>
<evidence type="ECO:0000256" key="3">
    <source>
        <dbReference type="ARBA" id="ARBA00004663"/>
    </source>
</evidence>
<reference evidence="20" key="1">
    <citation type="journal article" date="2020" name="mSystems">
        <title>Genome- and Community-Level Interaction Insights into Carbon Utilization and Element Cycling Functions of Hydrothermarchaeota in Hydrothermal Sediment.</title>
        <authorList>
            <person name="Zhou Z."/>
            <person name="Liu Y."/>
            <person name="Xu W."/>
            <person name="Pan J."/>
            <person name="Luo Z.H."/>
            <person name="Li M."/>
        </authorList>
    </citation>
    <scope>NUCLEOTIDE SEQUENCE [LARGE SCALE GENOMIC DNA]</scope>
    <source>
        <strain evidence="20">SpSt-97</strain>
    </source>
</reference>
<evidence type="ECO:0000256" key="19">
    <source>
        <dbReference type="HAMAP-Rule" id="MF_00719"/>
    </source>
</evidence>
<evidence type="ECO:0000256" key="12">
    <source>
        <dbReference type="ARBA" id="ARBA00022989"/>
    </source>
</evidence>
<dbReference type="PANTHER" id="PTHR34148">
    <property type="entry name" value="ADENOSYLCOBINAMIDE-GDP RIBAZOLETRANSFERASE"/>
    <property type="match status" value="1"/>
</dbReference>
<dbReference type="HAMAP" id="MF_00719">
    <property type="entry name" value="CobS"/>
    <property type="match status" value="1"/>
</dbReference>
<accession>A0A7C3UGD9</accession>
<evidence type="ECO:0000256" key="18">
    <source>
        <dbReference type="ARBA" id="ARBA00049504"/>
    </source>
</evidence>
<evidence type="ECO:0000256" key="13">
    <source>
        <dbReference type="ARBA" id="ARBA00023136"/>
    </source>
</evidence>
<feature type="transmembrane region" description="Helical" evidence="19">
    <location>
        <begin position="212"/>
        <end position="229"/>
    </location>
</feature>
<evidence type="ECO:0000256" key="1">
    <source>
        <dbReference type="ARBA" id="ARBA00001946"/>
    </source>
</evidence>
<evidence type="ECO:0000256" key="17">
    <source>
        <dbReference type="ARBA" id="ARBA00048623"/>
    </source>
</evidence>
<gene>
    <name evidence="19 20" type="primary">cobS</name>
    <name evidence="20" type="ORF">ENX77_00265</name>
</gene>
<dbReference type="GO" id="GO:0005886">
    <property type="term" value="C:plasma membrane"/>
    <property type="evidence" value="ECO:0007669"/>
    <property type="project" value="UniProtKB-SubCell"/>
</dbReference>
<dbReference type="GO" id="GO:0008818">
    <property type="term" value="F:cobalamin 5'-phosphate synthase activity"/>
    <property type="evidence" value="ECO:0007669"/>
    <property type="project" value="UniProtKB-UniRule"/>
</dbReference>
<evidence type="ECO:0000256" key="11">
    <source>
        <dbReference type="ARBA" id="ARBA00022842"/>
    </source>
</evidence>
<proteinExistence type="inferred from homology"/>
<evidence type="ECO:0000256" key="14">
    <source>
        <dbReference type="ARBA" id="ARBA00025228"/>
    </source>
</evidence>
<evidence type="ECO:0000256" key="10">
    <source>
        <dbReference type="ARBA" id="ARBA00022692"/>
    </source>
</evidence>
<dbReference type="GO" id="GO:0051073">
    <property type="term" value="F:adenosylcobinamide-GDP ribazoletransferase activity"/>
    <property type="evidence" value="ECO:0007669"/>
    <property type="project" value="UniProtKB-UniRule"/>
</dbReference>
<dbReference type="NCBIfam" id="TIGR00317">
    <property type="entry name" value="cobS"/>
    <property type="match status" value="1"/>
</dbReference>
<comment type="caution">
    <text evidence="20">The sequence shown here is derived from an EMBL/GenBank/DDBJ whole genome shotgun (WGS) entry which is preliminary data.</text>
</comment>
<evidence type="ECO:0000256" key="8">
    <source>
        <dbReference type="ARBA" id="ARBA00022573"/>
    </source>
</evidence>
<dbReference type="GO" id="GO:0009236">
    <property type="term" value="P:cobalamin biosynthetic process"/>
    <property type="evidence" value="ECO:0007669"/>
    <property type="project" value="UniProtKB-UniRule"/>
</dbReference>
<evidence type="ECO:0000256" key="5">
    <source>
        <dbReference type="ARBA" id="ARBA00013200"/>
    </source>
</evidence>